<dbReference type="Proteomes" id="UP000800035">
    <property type="component" value="Unassembled WGS sequence"/>
</dbReference>
<accession>A0A6A5UJB9</accession>
<dbReference type="AlphaFoldDB" id="A0A6A5UJB9"/>
<dbReference type="EMBL" id="ML976978">
    <property type="protein sequence ID" value="KAF1963016.1"/>
    <property type="molecule type" value="Genomic_DNA"/>
</dbReference>
<reference evidence="1" key="1">
    <citation type="journal article" date="2020" name="Stud. Mycol.">
        <title>101 Dothideomycetes genomes: a test case for predicting lifestyles and emergence of pathogens.</title>
        <authorList>
            <person name="Haridas S."/>
            <person name="Albert R."/>
            <person name="Binder M."/>
            <person name="Bloem J."/>
            <person name="Labutti K."/>
            <person name="Salamov A."/>
            <person name="Andreopoulos B."/>
            <person name="Baker S."/>
            <person name="Barry K."/>
            <person name="Bills G."/>
            <person name="Bluhm B."/>
            <person name="Cannon C."/>
            <person name="Castanera R."/>
            <person name="Culley D."/>
            <person name="Daum C."/>
            <person name="Ezra D."/>
            <person name="Gonzalez J."/>
            <person name="Henrissat B."/>
            <person name="Kuo A."/>
            <person name="Liang C."/>
            <person name="Lipzen A."/>
            <person name="Lutzoni F."/>
            <person name="Magnuson J."/>
            <person name="Mondo S."/>
            <person name="Nolan M."/>
            <person name="Ohm R."/>
            <person name="Pangilinan J."/>
            <person name="Park H.-J."/>
            <person name="Ramirez L."/>
            <person name="Alfaro M."/>
            <person name="Sun H."/>
            <person name="Tritt A."/>
            <person name="Yoshinaga Y."/>
            <person name="Zwiers L.-H."/>
            <person name="Turgeon B."/>
            <person name="Goodwin S."/>
            <person name="Spatafora J."/>
            <person name="Crous P."/>
            <person name="Grigoriev I."/>
        </authorList>
    </citation>
    <scope>NUCLEOTIDE SEQUENCE</scope>
    <source>
        <strain evidence="1">CBS 675.92</strain>
    </source>
</reference>
<proteinExistence type="predicted"/>
<evidence type="ECO:0000313" key="2">
    <source>
        <dbReference type="Proteomes" id="UP000800035"/>
    </source>
</evidence>
<name>A0A6A5UJB9_9PLEO</name>
<keyword evidence="2" id="KW-1185">Reference proteome</keyword>
<gene>
    <name evidence="1" type="ORF">CC80DRAFT_542168</name>
</gene>
<protein>
    <submittedName>
        <fullName evidence="1">Uncharacterized protein</fullName>
    </submittedName>
</protein>
<sequence>MAICLRCVIVYVSTSGIEPAPGNRKLQIARPFTPSSYKHQQSQLQPPKPLFLNLPYELRLEIYSYLIYPPFENSTQYHSFFSSYAQIRFETQRLAYPKLQSHLSKLISSILSRDHERELHQCPYDIDITQVRLSVPTDAFIRPEVTITIPFIVFFPEDDWYQVPWHRADCPCDVCSYYQVFVAYNKSAAGWLLDLAKPLFRLHFSAVVVRLEVPSKELRERVWRLKRRRDEGMVNRKRVMRDEGCRIVRDGIGYGTSWKELFEVKYGFEEPWCTPLGRLAPTLRRAALDVFEDFVDEGPPVNTRRICLQWDFPHSNHTGSAGEEAGSVQQVYVHHPHQPLLRGYKTVTSYTEDRMSGTSVTDLDVVDFPQWRLGSTEVRGEHKRILSPRRNREALNVKIMKTRERIRALDLDLDVSSEGFALAGATCHG</sequence>
<organism evidence="1 2">
    <name type="scientific">Byssothecium circinans</name>
    <dbReference type="NCBI Taxonomy" id="147558"/>
    <lineage>
        <taxon>Eukaryota</taxon>
        <taxon>Fungi</taxon>
        <taxon>Dikarya</taxon>
        <taxon>Ascomycota</taxon>
        <taxon>Pezizomycotina</taxon>
        <taxon>Dothideomycetes</taxon>
        <taxon>Pleosporomycetidae</taxon>
        <taxon>Pleosporales</taxon>
        <taxon>Massarineae</taxon>
        <taxon>Massarinaceae</taxon>
        <taxon>Byssothecium</taxon>
    </lineage>
</organism>
<evidence type="ECO:0000313" key="1">
    <source>
        <dbReference type="EMBL" id="KAF1963016.1"/>
    </source>
</evidence>